<evidence type="ECO:0000313" key="2">
    <source>
        <dbReference type="EMBL" id="CAD8451156.1"/>
    </source>
</evidence>
<evidence type="ECO:0000256" key="1">
    <source>
        <dbReference type="SAM" id="Phobius"/>
    </source>
</evidence>
<proteinExistence type="predicted"/>
<feature type="transmembrane region" description="Helical" evidence="1">
    <location>
        <begin position="12"/>
        <end position="31"/>
    </location>
</feature>
<feature type="transmembrane region" description="Helical" evidence="1">
    <location>
        <begin position="52"/>
        <end position="72"/>
    </location>
</feature>
<keyword evidence="1" id="KW-0472">Membrane</keyword>
<keyword evidence="1" id="KW-0812">Transmembrane</keyword>
<keyword evidence="1" id="KW-1133">Transmembrane helix</keyword>
<dbReference type="AlphaFoldDB" id="A0A7S0DD50"/>
<name>A0A7S0DD50_9EUKA</name>
<dbReference type="SUPFAM" id="SSF56059">
    <property type="entry name" value="Glutathione synthetase ATP-binding domain-like"/>
    <property type="match status" value="1"/>
</dbReference>
<reference evidence="2" key="1">
    <citation type="submission" date="2021-01" db="EMBL/GenBank/DDBJ databases">
        <authorList>
            <person name="Corre E."/>
            <person name="Pelletier E."/>
            <person name="Niang G."/>
            <person name="Scheremetjew M."/>
            <person name="Finn R."/>
            <person name="Kale V."/>
            <person name="Holt S."/>
            <person name="Cochrane G."/>
            <person name="Meng A."/>
            <person name="Brown T."/>
            <person name="Cohen L."/>
        </authorList>
    </citation>
    <scope>NUCLEOTIDE SEQUENCE</scope>
    <source>
        <strain evidence="2">CCMP2058</strain>
    </source>
</reference>
<accession>A0A7S0DD50</accession>
<dbReference type="EMBL" id="HBEM01015685">
    <property type="protein sequence ID" value="CAD8451156.1"/>
    <property type="molecule type" value="Transcribed_RNA"/>
</dbReference>
<organism evidence="2">
    <name type="scientific">Amorphochlora amoebiformis</name>
    <dbReference type="NCBI Taxonomy" id="1561963"/>
    <lineage>
        <taxon>Eukaryota</taxon>
        <taxon>Sar</taxon>
        <taxon>Rhizaria</taxon>
        <taxon>Cercozoa</taxon>
        <taxon>Chlorarachniophyceae</taxon>
        <taxon>Amorphochlora</taxon>
    </lineage>
</organism>
<gene>
    <name evidence="2" type="ORF">LAMO00422_LOCUS10826</name>
</gene>
<protein>
    <submittedName>
        <fullName evidence="2">Uncharacterized protein</fullName>
    </submittedName>
</protein>
<feature type="transmembrane region" description="Helical" evidence="1">
    <location>
        <begin position="435"/>
        <end position="467"/>
    </location>
</feature>
<sequence>MPLREEHTIYLVITFGILSAVAQVFAARFLLKKCWPKGVRMSMLNKYATMTAIVLLASTLARSTAVLGVFGGTKAVGEYLKLNGVIQEARILLGGNDTRAEDYYRSQKPIYNNSTDFELRRSWAQIGFPRTDATWEELISFRVQRMAEFLEKDDIRDFLIEKDKCFMYNFFKSQGIPFVPIYGIFSNRKAAASSVQSILKSVGEGENSMIFIKACHLTQGSDNGTLRVQGSTVSSKEGLEDISKWITTKFDQIPTDNWRPWSPDMNKLLSTVRPGVMIQESFVGPFGDFFGGYPKPVEAKVEVIWGKAYLSFLHDYKVFTFRDGTTERYREDLNGNVLHNSEPDTQLSWLYQKDYMTPVYKLAELVAKKIGIDQIRVDIFITPGSPDRPVVNEISLASGVLYRFHGPRMARLWIDGHIARGVQQSTTLTARNSNFWLSFLISGGISIVVLLALGAVMVVHNTAGLLYQTTPLKGKKRWRVWKVQKTW</sequence>